<gene>
    <name evidence="2" type="ORF">Pla8534_21060</name>
</gene>
<evidence type="ECO:0000313" key="2">
    <source>
        <dbReference type="EMBL" id="QDU94317.1"/>
    </source>
</evidence>
<reference evidence="2 3" key="1">
    <citation type="submission" date="2019-02" db="EMBL/GenBank/DDBJ databases">
        <title>Deep-cultivation of Planctomycetes and their phenomic and genomic characterization uncovers novel biology.</title>
        <authorList>
            <person name="Wiegand S."/>
            <person name="Jogler M."/>
            <person name="Boedeker C."/>
            <person name="Pinto D."/>
            <person name="Vollmers J."/>
            <person name="Rivas-Marin E."/>
            <person name="Kohn T."/>
            <person name="Peeters S.H."/>
            <person name="Heuer A."/>
            <person name="Rast P."/>
            <person name="Oberbeckmann S."/>
            <person name="Bunk B."/>
            <person name="Jeske O."/>
            <person name="Meyerdierks A."/>
            <person name="Storesund J.E."/>
            <person name="Kallscheuer N."/>
            <person name="Luecker S."/>
            <person name="Lage O.M."/>
            <person name="Pohl T."/>
            <person name="Merkel B.J."/>
            <person name="Hornburger P."/>
            <person name="Mueller R.-W."/>
            <person name="Bruemmer F."/>
            <person name="Labrenz M."/>
            <person name="Spormann A.M."/>
            <person name="Op den Camp H."/>
            <person name="Overmann J."/>
            <person name="Amann R."/>
            <person name="Jetten M.S.M."/>
            <person name="Mascher T."/>
            <person name="Medema M.H."/>
            <person name="Devos D.P."/>
            <person name="Kaster A.-K."/>
            <person name="Ovreas L."/>
            <person name="Rohde M."/>
            <person name="Galperin M.Y."/>
            <person name="Jogler C."/>
        </authorList>
    </citation>
    <scope>NUCLEOTIDE SEQUENCE [LARGE SCALE GENOMIC DNA]</scope>
    <source>
        <strain evidence="2 3">Pla85_3_4</strain>
    </source>
</reference>
<organism evidence="2 3">
    <name type="scientific">Lignipirellula cremea</name>
    <dbReference type="NCBI Taxonomy" id="2528010"/>
    <lineage>
        <taxon>Bacteria</taxon>
        <taxon>Pseudomonadati</taxon>
        <taxon>Planctomycetota</taxon>
        <taxon>Planctomycetia</taxon>
        <taxon>Pirellulales</taxon>
        <taxon>Pirellulaceae</taxon>
        <taxon>Lignipirellula</taxon>
    </lineage>
</organism>
<dbReference type="InterPro" id="IPR009875">
    <property type="entry name" value="PilZ_domain"/>
</dbReference>
<keyword evidence="3" id="KW-1185">Reference proteome</keyword>
<accession>A0A518DR55</accession>
<dbReference type="Proteomes" id="UP000317648">
    <property type="component" value="Chromosome"/>
</dbReference>
<dbReference type="Pfam" id="PF07238">
    <property type="entry name" value="PilZ"/>
    <property type="match status" value="1"/>
</dbReference>
<evidence type="ECO:0000313" key="3">
    <source>
        <dbReference type="Proteomes" id="UP000317648"/>
    </source>
</evidence>
<name>A0A518DR55_9BACT</name>
<feature type="domain" description="PilZ" evidence="1">
    <location>
        <begin position="22"/>
        <end position="102"/>
    </location>
</feature>
<dbReference type="EMBL" id="CP036433">
    <property type="protein sequence ID" value="QDU94317.1"/>
    <property type="molecule type" value="Genomic_DNA"/>
</dbReference>
<protein>
    <recommendedName>
        <fullName evidence="1">PilZ domain-containing protein</fullName>
    </recommendedName>
</protein>
<dbReference type="AlphaFoldDB" id="A0A518DR55"/>
<proteinExistence type="predicted"/>
<sequence length="106" mass="11902">MPKNLQGDSLPQVPRQDDRVFERVAPADETEVRVRVERGAKVIDASNGGVGLVVDHPWGFSIGDRVLLWSNDTDAEPIDYAEVKNVRLLEDGRWRIGLQWCETTSS</sequence>
<dbReference type="RefSeq" id="WP_145052531.1">
    <property type="nucleotide sequence ID" value="NZ_CP036433.1"/>
</dbReference>
<dbReference type="GO" id="GO:0035438">
    <property type="term" value="F:cyclic-di-GMP binding"/>
    <property type="evidence" value="ECO:0007669"/>
    <property type="project" value="InterPro"/>
</dbReference>
<dbReference type="KEGG" id="lcre:Pla8534_21060"/>
<evidence type="ECO:0000259" key="1">
    <source>
        <dbReference type="Pfam" id="PF07238"/>
    </source>
</evidence>